<dbReference type="EMBL" id="BJXB01000005">
    <property type="protein sequence ID" value="GEM45946.1"/>
    <property type="molecule type" value="Genomic_DNA"/>
</dbReference>
<evidence type="ECO:0000313" key="1">
    <source>
        <dbReference type="EMBL" id="GEM45946.1"/>
    </source>
</evidence>
<dbReference type="RefSeq" id="WP_146883679.1">
    <property type="nucleotide sequence ID" value="NZ_BJXB01000005.1"/>
</dbReference>
<name>A0A511N0P1_DEIC1</name>
<dbReference type="AlphaFoldDB" id="A0A511N0P1"/>
<accession>A0A511N0P1</accession>
<dbReference type="Proteomes" id="UP000321306">
    <property type="component" value="Unassembled WGS sequence"/>
</dbReference>
<gene>
    <name evidence="1" type="ORF">DC3_15810</name>
</gene>
<comment type="caution">
    <text evidence="1">The sequence shown here is derived from an EMBL/GenBank/DDBJ whole genome shotgun (WGS) entry which is preliminary data.</text>
</comment>
<reference evidence="1 2" key="1">
    <citation type="submission" date="2019-07" db="EMBL/GenBank/DDBJ databases">
        <title>Whole genome shotgun sequence of Deinococcus cellulosilyticus NBRC 106333.</title>
        <authorList>
            <person name="Hosoyama A."/>
            <person name="Uohara A."/>
            <person name="Ohji S."/>
            <person name="Ichikawa N."/>
        </authorList>
    </citation>
    <scope>NUCLEOTIDE SEQUENCE [LARGE SCALE GENOMIC DNA]</scope>
    <source>
        <strain evidence="1 2">NBRC 106333</strain>
    </source>
</reference>
<dbReference type="OrthoDB" id="9829738at2"/>
<protein>
    <submittedName>
        <fullName evidence="1">Uncharacterized protein</fullName>
    </submittedName>
</protein>
<evidence type="ECO:0000313" key="2">
    <source>
        <dbReference type="Proteomes" id="UP000321306"/>
    </source>
</evidence>
<keyword evidence="2" id="KW-1185">Reference proteome</keyword>
<organism evidence="1 2">
    <name type="scientific">Deinococcus cellulosilyticus (strain DSM 18568 / NBRC 106333 / KACC 11606 / 5516J-15)</name>
    <dbReference type="NCBI Taxonomy" id="1223518"/>
    <lineage>
        <taxon>Bacteria</taxon>
        <taxon>Thermotogati</taxon>
        <taxon>Deinococcota</taxon>
        <taxon>Deinococci</taxon>
        <taxon>Deinococcales</taxon>
        <taxon>Deinococcaceae</taxon>
        <taxon>Deinococcus</taxon>
    </lineage>
</organism>
<sequence length="152" mass="17414">MDTEFLMKLDLILDEAERLEQARLDELERQQREKALQLEKVGDFVSGVVQPIFQACALRLQEKDYPVNVVVGETEFPSIQISICPKSGNGRAELRYSFDPNTRLLHRTISGVDFGSLLNDLNGTVDWDIETPETVSRSLLLFVDMHLKYWAK</sequence>
<proteinExistence type="predicted"/>